<evidence type="ECO:0000259" key="13">
    <source>
        <dbReference type="PROSITE" id="PS50011"/>
    </source>
</evidence>
<evidence type="ECO:0000256" key="6">
    <source>
        <dbReference type="ARBA" id="ARBA00022840"/>
    </source>
</evidence>
<dbReference type="PROSITE" id="PS00107">
    <property type="entry name" value="PROTEIN_KINASE_ATP"/>
    <property type="match status" value="1"/>
</dbReference>
<dbReference type="InterPro" id="IPR000719">
    <property type="entry name" value="Prot_kinase_dom"/>
</dbReference>
<dbReference type="InterPro" id="IPR011009">
    <property type="entry name" value="Kinase-like_dom_sf"/>
</dbReference>
<evidence type="ECO:0000256" key="1">
    <source>
        <dbReference type="ARBA" id="ARBA00022527"/>
    </source>
</evidence>
<feature type="domain" description="Protein kinase" evidence="13">
    <location>
        <begin position="1"/>
        <end position="237"/>
    </location>
</feature>
<dbReference type="GO" id="GO:0005524">
    <property type="term" value="F:ATP binding"/>
    <property type="evidence" value="ECO:0007669"/>
    <property type="project" value="UniProtKB-UniRule"/>
</dbReference>
<comment type="catalytic activity">
    <reaction evidence="8">
        <text>L-seryl-[protein] + ATP = O-phospho-L-seryl-[protein] + ADP + H(+)</text>
        <dbReference type="Rhea" id="RHEA:17989"/>
        <dbReference type="Rhea" id="RHEA-COMP:9863"/>
        <dbReference type="Rhea" id="RHEA-COMP:11604"/>
        <dbReference type="ChEBI" id="CHEBI:15378"/>
        <dbReference type="ChEBI" id="CHEBI:29999"/>
        <dbReference type="ChEBI" id="CHEBI:30616"/>
        <dbReference type="ChEBI" id="CHEBI:83421"/>
        <dbReference type="ChEBI" id="CHEBI:456216"/>
        <dbReference type="EC" id="2.7.12.2"/>
    </reaction>
</comment>
<sequence>MMRKVPTPPPAEETRLSDFDCIGDLGAGGSARVCKVRHRRTGAMFALKMSNDADPRREEEAEVLRRAAGSPHVVACHTLLRGLGGEPGCLLELMDAGSLGDILCRRRGRGLPEQALAEAARRPRTAPRGWPSCTPAASRTSTPERFAPGARPGPLGAMSADVWSLGVTVLELFLGRFVVAPGLSDAALELAICHSGPLRVPEEAEASAELREFVAVCPQRDPARRATVTQLLRHPFLARRDVQVSRRVLGEIIVDSSM</sequence>
<evidence type="ECO:0000256" key="5">
    <source>
        <dbReference type="ARBA" id="ARBA00022777"/>
    </source>
</evidence>
<evidence type="ECO:0000256" key="9">
    <source>
        <dbReference type="ARBA" id="ARBA00049299"/>
    </source>
</evidence>
<reference evidence="14" key="1">
    <citation type="submission" date="2024-10" db="EMBL/GenBank/DDBJ databases">
        <authorList>
            <person name="Ryan C."/>
        </authorList>
    </citation>
    <scope>NUCLEOTIDE SEQUENCE [LARGE SCALE GENOMIC DNA]</scope>
</reference>
<name>A0ABC8ZIA8_9POAL</name>
<dbReference type="Gene3D" id="1.10.510.10">
    <property type="entry name" value="Transferase(Phosphotransferase) domain 1"/>
    <property type="match status" value="2"/>
</dbReference>
<evidence type="ECO:0000256" key="10">
    <source>
        <dbReference type="ARBA" id="ARBA00051693"/>
    </source>
</evidence>
<dbReference type="EMBL" id="OZ075128">
    <property type="protein sequence ID" value="CAL4958858.1"/>
    <property type="molecule type" value="Genomic_DNA"/>
</dbReference>
<evidence type="ECO:0000256" key="3">
    <source>
        <dbReference type="ARBA" id="ARBA00022679"/>
    </source>
</evidence>
<dbReference type="SUPFAM" id="SSF56112">
    <property type="entry name" value="Protein kinase-like (PK-like)"/>
    <property type="match status" value="1"/>
</dbReference>
<keyword evidence="6 11" id="KW-0067">ATP-binding</keyword>
<organism evidence="14 15">
    <name type="scientific">Urochloa decumbens</name>
    <dbReference type="NCBI Taxonomy" id="240449"/>
    <lineage>
        <taxon>Eukaryota</taxon>
        <taxon>Viridiplantae</taxon>
        <taxon>Streptophyta</taxon>
        <taxon>Embryophyta</taxon>
        <taxon>Tracheophyta</taxon>
        <taxon>Spermatophyta</taxon>
        <taxon>Magnoliopsida</taxon>
        <taxon>Liliopsida</taxon>
        <taxon>Poales</taxon>
        <taxon>Poaceae</taxon>
        <taxon>PACMAD clade</taxon>
        <taxon>Panicoideae</taxon>
        <taxon>Panicodae</taxon>
        <taxon>Paniceae</taxon>
        <taxon>Melinidinae</taxon>
        <taxon>Urochloa</taxon>
    </lineage>
</organism>
<feature type="region of interest" description="Disordered" evidence="12">
    <location>
        <begin position="117"/>
        <end position="152"/>
    </location>
</feature>
<dbReference type="InterPro" id="IPR017441">
    <property type="entry name" value="Protein_kinase_ATP_BS"/>
</dbReference>
<keyword evidence="4 11" id="KW-0547">Nucleotide-binding</keyword>
<keyword evidence="2" id="KW-0597">Phosphoprotein</keyword>
<dbReference type="InterPro" id="IPR052468">
    <property type="entry name" value="Dual_spec_MAPK_kinase"/>
</dbReference>
<protein>
    <recommendedName>
        <fullName evidence="13">Protein kinase domain-containing protein</fullName>
    </recommendedName>
</protein>
<gene>
    <name evidence="14" type="ORF">URODEC1_LOCUS43365</name>
</gene>
<comment type="catalytic activity">
    <reaction evidence="10">
        <text>L-tyrosyl-[protein] + ATP = O-phospho-L-tyrosyl-[protein] + ADP + H(+)</text>
        <dbReference type="Rhea" id="RHEA:10596"/>
        <dbReference type="Rhea" id="RHEA-COMP:10136"/>
        <dbReference type="Rhea" id="RHEA-COMP:20101"/>
        <dbReference type="ChEBI" id="CHEBI:15378"/>
        <dbReference type="ChEBI" id="CHEBI:30616"/>
        <dbReference type="ChEBI" id="CHEBI:46858"/>
        <dbReference type="ChEBI" id="CHEBI:61978"/>
        <dbReference type="ChEBI" id="CHEBI:456216"/>
        <dbReference type="EC" id="2.7.12.2"/>
    </reaction>
</comment>
<dbReference type="PROSITE" id="PS50011">
    <property type="entry name" value="PROTEIN_KINASE_DOM"/>
    <property type="match status" value="1"/>
</dbReference>
<evidence type="ECO:0000256" key="7">
    <source>
        <dbReference type="ARBA" id="ARBA00023137"/>
    </source>
</evidence>
<dbReference type="GO" id="GO:0004713">
    <property type="term" value="F:protein tyrosine kinase activity"/>
    <property type="evidence" value="ECO:0007669"/>
    <property type="project" value="UniProtKB-KW"/>
</dbReference>
<comment type="catalytic activity">
    <reaction evidence="9">
        <text>L-threonyl-[protein] + ATP = O-phospho-L-threonyl-[protein] + ADP + H(+)</text>
        <dbReference type="Rhea" id="RHEA:46608"/>
        <dbReference type="Rhea" id="RHEA-COMP:11060"/>
        <dbReference type="Rhea" id="RHEA-COMP:11605"/>
        <dbReference type="ChEBI" id="CHEBI:15378"/>
        <dbReference type="ChEBI" id="CHEBI:30013"/>
        <dbReference type="ChEBI" id="CHEBI:30616"/>
        <dbReference type="ChEBI" id="CHEBI:61977"/>
        <dbReference type="ChEBI" id="CHEBI:456216"/>
        <dbReference type="EC" id="2.7.12.2"/>
    </reaction>
</comment>
<dbReference type="GO" id="GO:0004708">
    <property type="term" value="F:MAP kinase kinase activity"/>
    <property type="evidence" value="ECO:0007669"/>
    <property type="project" value="UniProtKB-EC"/>
</dbReference>
<evidence type="ECO:0000256" key="11">
    <source>
        <dbReference type="PROSITE-ProRule" id="PRU10141"/>
    </source>
</evidence>
<evidence type="ECO:0000256" key="12">
    <source>
        <dbReference type="SAM" id="MobiDB-lite"/>
    </source>
</evidence>
<keyword evidence="3" id="KW-0808">Transferase</keyword>
<keyword evidence="5" id="KW-0418">Kinase</keyword>
<dbReference type="Pfam" id="PF00069">
    <property type="entry name" value="Pkinase"/>
    <property type="match status" value="1"/>
</dbReference>
<dbReference type="GO" id="GO:0004674">
    <property type="term" value="F:protein serine/threonine kinase activity"/>
    <property type="evidence" value="ECO:0007669"/>
    <property type="project" value="UniProtKB-KW"/>
</dbReference>
<dbReference type="PANTHER" id="PTHR47238:SF4">
    <property type="entry name" value="MITOGEN-ACTIVATED PROTEIN KINASE KINASE 5"/>
    <property type="match status" value="1"/>
</dbReference>
<proteinExistence type="predicted"/>
<accession>A0ABC8ZIA8</accession>
<keyword evidence="15" id="KW-1185">Reference proteome</keyword>
<dbReference type="PANTHER" id="PTHR47238">
    <property type="entry name" value="MITOGEN-ACTIVATED PROTEIN KINASE KINASE 5"/>
    <property type="match status" value="1"/>
</dbReference>
<keyword evidence="1" id="KW-0723">Serine/threonine-protein kinase</keyword>
<evidence type="ECO:0000313" key="14">
    <source>
        <dbReference type="EMBL" id="CAL4958858.1"/>
    </source>
</evidence>
<evidence type="ECO:0000256" key="2">
    <source>
        <dbReference type="ARBA" id="ARBA00022553"/>
    </source>
</evidence>
<evidence type="ECO:0000256" key="4">
    <source>
        <dbReference type="ARBA" id="ARBA00022741"/>
    </source>
</evidence>
<feature type="binding site" evidence="11">
    <location>
        <position position="48"/>
    </location>
    <ligand>
        <name>ATP</name>
        <dbReference type="ChEBI" id="CHEBI:30616"/>
    </ligand>
</feature>
<evidence type="ECO:0000313" key="15">
    <source>
        <dbReference type="Proteomes" id="UP001497457"/>
    </source>
</evidence>
<dbReference type="AlphaFoldDB" id="A0ABC8ZIA8"/>
<evidence type="ECO:0000256" key="8">
    <source>
        <dbReference type="ARBA" id="ARBA00049014"/>
    </source>
</evidence>
<keyword evidence="7" id="KW-0829">Tyrosine-protein kinase</keyword>
<dbReference type="SMART" id="SM00220">
    <property type="entry name" value="S_TKc"/>
    <property type="match status" value="1"/>
</dbReference>
<dbReference type="Proteomes" id="UP001497457">
    <property type="component" value="Chromosome 18b"/>
</dbReference>